<gene>
    <name evidence="2" type="ORF">NRB20_02550</name>
</gene>
<comment type="caution">
    <text evidence="2">The sequence shown here is derived from an EMBL/GenBank/DDBJ whole genome shotgun (WGS) entry which is preliminary data.</text>
</comment>
<dbReference type="EMBL" id="WEGK01000001">
    <property type="protein sequence ID" value="MQY17192.1"/>
    <property type="molecule type" value="Genomic_DNA"/>
</dbReference>
<name>A0A7K0CW35_9NOCA</name>
<protein>
    <submittedName>
        <fullName evidence="2">Uncharacterized protein</fullName>
    </submittedName>
</protein>
<dbReference type="Proteomes" id="UP000438448">
    <property type="component" value="Unassembled WGS sequence"/>
</dbReference>
<evidence type="ECO:0000313" key="3">
    <source>
        <dbReference type="Proteomes" id="UP000438448"/>
    </source>
</evidence>
<evidence type="ECO:0000256" key="1">
    <source>
        <dbReference type="SAM" id="MobiDB-lite"/>
    </source>
</evidence>
<evidence type="ECO:0000313" key="2">
    <source>
        <dbReference type="EMBL" id="MQY17192.1"/>
    </source>
</evidence>
<feature type="compositionally biased region" description="Basic and acidic residues" evidence="1">
    <location>
        <begin position="716"/>
        <end position="732"/>
    </location>
</feature>
<feature type="region of interest" description="Disordered" evidence="1">
    <location>
        <begin position="1"/>
        <end position="65"/>
    </location>
</feature>
<dbReference type="OrthoDB" id="3286208at2"/>
<proteinExistence type="predicted"/>
<keyword evidence="3" id="KW-1185">Reference proteome</keyword>
<sequence>MNDADPETPPGNDRADRKGTEPPAAVPPKPSTDADLSASAAEKDEKNKEHDPAQQSEETTDDDFLDETRATAASMYEAIGAMRGFPTGTRHVTVHATNFIGGDATIGTQVGRDNHGGSTPHRTVARGEVTAERLERIRRIFVEPKAFQVIRRRIGTQPLLLLRAPEGWGRTTVALRALHEESTTSVYTLEPDVELRTLEFEFSAHTGYLMDSFGPVQAAHLHRFHLEQLSGRLSEQHCRLIVLLDDTTVLPPDLGDFLLDAGDPADATELVRNHVRYRLDRDPAELFELPDVSELLDRYNQDRPAARVLAQLGNELAEVADGHVELAEITERHLAAIGADFRQWFDEQPGVEARAFTIALAVFNGMPLHMVSDAAHTLARVIAAEEQPDQTPARQVFGSRNSDLITAARARSYRSTENTVYGEIPVHAVEFTDPSYPPKVLGSTDLRICVHAGVAAGLLSTFEFEHARTVVIEPWARSGTRYDRTAAMAALQIPFLYSDLAPLVSRMLDAWLQRDQPLALRVTATRALGSEIGQATPETAITRLRRVARSTKFSLRLAVSFSMAQLFWSPGLTDRILAELLRWTRPMARPRLRDTGLRCVLASSRYQLVQTEQSLREWPVAVCLNGTRREAIVTLFARLLESPDHPPETYNEIRSWVRIAEQDPNLREPLARFLLDLGNAIQDNEILPYHLKEWATEPNGPRRAVQDLLATLDSMGRSDSKEPDSKEIDSKE</sequence>
<reference evidence="2 3" key="1">
    <citation type="submission" date="2019-10" db="EMBL/GenBank/DDBJ databases">
        <title>Nocardia macrotermitis sp. nov. and Nocardia aurantia sp. nov., isolated from the gut of fungus growing-termite Macrotermes natalensis.</title>
        <authorList>
            <person name="Benndorf R."/>
            <person name="Schwitalla J."/>
            <person name="Martin K."/>
            <person name="De Beer W."/>
            <person name="Kaster A.-K."/>
            <person name="Vollmers J."/>
            <person name="Poulsen M."/>
            <person name="Beemelmanns C."/>
        </authorList>
    </citation>
    <scope>NUCLEOTIDE SEQUENCE [LARGE SCALE GENOMIC DNA]</scope>
    <source>
        <strain evidence="2 3">RB20</strain>
    </source>
</reference>
<feature type="region of interest" description="Disordered" evidence="1">
    <location>
        <begin position="713"/>
        <end position="732"/>
    </location>
</feature>
<feature type="compositionally biased region" description="Basic and acidic residues" evidence="1">
    <location>
        <begin position="41"/>
        <end position="52"/>
    </location>
</feature>
<accession>A0A7K0CW35</accession>
<dbReference type="AlphaFoldDB" id="A0A7K0CW35"/>
<organism evidence="2 3">
    <name type="scientific">Nocardia macrotermitis</name>
    <dbReference type="NCBI Taxonomy" id="2585198"/>
    <lineage>
        <taxon>Bacteria</taxon>
        <taxon>Bacillati</taxon>
        <taxon>Actinomycetota</taxon>
        <taxon>Actinomycetes</taxon>
        <taxon>Mycobacteriales</taxon>
        <taxon>Nocardiaceae</taxon>
        <taxon>Nocardia</taxon>
    </lineage>
</organism>
<dbReference type="RefSeq" id="WP_153407310.1">
    <property type="nucleotide sequence ID" value="NZ_WEGK01000001.1"/>
</dbReference>